<protein>
    <submittedName>
        <fullName evidence="9">CSON009525 protein</fullName>
    </submittedName>
</protein>
<accession>A0A336K5M4</accession>
<dbReference type="PROSITE" id="PS50118">
    <property type="entry name" value="HMG_BOX_2"/>
    <property type="match status" value="1"/>
</dbReference>
<dbReference type="PANTHER" id="PTHR10270">
    <property type="entry name" value="SOX TRANSCRIPTION FACTOR"/>
    <property type="match status" value="1"/>
</dbReference>
<dbReference type="EMBL" id="UFQT01000037">
    <property type="protein sequence ID" value="SSX18389.1"/>
    <property type="molecule type" value="Genomic_DNA"/>
</dbReference>
<feature type="compositionally biased region" description="Low complexity" evidence="7">
    <location>
        <begin position="134"/>
        <end position="149"/>
    </location>
</feature>
<feature type="compositionally biased region" description="Polar residues" evidence="7">
    <location>
        <begin position="274"/>
        <end position="285"/>
    </location>
</feature>
<feature type="region of interest" description="Disordered" evidence="7">
    <location>
        <begin position="134"/>
        <end position="179"/>
    </location>
</feature>
<feature type="compositionally biased region" description="Low complexity" evidence="7">
    <location>
        <begin position="419"/>
        <end position="441"/>
    </location>
</feature>
<evidence type="ECO:0000256" key="3">
    <source>
        <dbReference type="ARBA" id="ARBA00023125"/>
    </source>
</evidence>
<evidence type="ECO:0000259" key="8">
    <source>
        <dbReference type="PROSITE" id="PS50118"/>
    </source>
</evidence>
<dbReference type="Pfam" id="PF12336">
    <property type="entry name" value="SOXp"/>
    <property type="match status" value="1"/>
</dbReference>
<comment type="subcellular location">
    <subcellularLocation>
        <location evidence="1">Nucleus</location>
    </subcellularLocation>
</comment>
<keyword evidence="3 6" id="KW-0238">DNA-binding</keyword>
<dbReference type="AlphaFoldDB" id="A0A336K5M4"/>
<evidence type="ECO:0000313" key="10">
    <source>
        <dbReference type="EMBL" id="SSX18389.1"/>
    </source>
</evidence>
<dbReference type="InterPro" id="IPR022097">
    <property type="entry name" value="SOX_fam"/>
</dbReference>
<dbReference type="InterPro" id="IPR036910">
    <property type="entry name" value="HMG_box_dom_sf"/>
</dbReference>
<evidence type="ECO:0000256" key="6">
    <source>
        <dbReference type="PROSITE-ProRule" id="PRU00267"/>
    </source>
</evidence>
<feature type="domain" description="HMG box" evidence="8">
    <location>
        <begin position="182"/>
        <end position="250"/>
    </location>
</feature>
<dbReference type="InterPro" id="IPR009071">
    <property type="entry name" value="HMG_box_dom"/>
</dbReference>
<evidence type="ECO:0000256" key="1">
    <source>
        <dbReference type="ARBA" id="ARBA00004123"/>
    </source>
</evidence>
<dbReference type="GO" id="GO:0000122">
    <property type="term" value="P:negative regulation of transcription by RNA polymerase II"/>
    <property type="evidence" value="ECO:0007669"/>
    <property type="project" value="TreeGrafter"/>
</dbReference>
<dbReference type="FunFam" id="1.10.30.10:FF:000002">
    <property type="entry name" value="transcription factor Sox-2"/>
    <property type="match status" value="1"/>
</dbReference>
<evidence type="ECO:0000256" key="2">
    <source>
        <dbReference type="ARBA" id="ARBA00023015"/>
    </source>
</evidence>
<dbReference type="PANTHER" id="PTHR10270:SF324">
    <property type="entry name" value="SOX DOMAIN-CONTAINING PROTEIN DICHAETE-RELATED"/>
    <property type="match status" value="1"/>
</dbReference>
<evidence type="ECO:0000313" key="9">
    <source>
        <dbReference type="EMBL" id="SSW98003.1"/>
    </source>
</evidence>
<dbReference type="SMART" id="SM00398">
    <property type="entry name" value="HMG"/>
    <property type="match status" value="1"/>
</dbReference>
<sequence>MDNLYDMNSVRTDDSTKPTKMKQTKLVKSQNDTANLSQPQMNWLNSYVANFLNLRHSNAMLTMESDMKGGILHATMPPHHPSSLHSHGYGSLGPLSMMNLGQHQPQHLSQHTNNYHSPHQAGISPGNLVVQNTSPSGIPSHHISSSTGHGHNHAGHHLSGMNNNNNNNASSKAAQQAAADRVKRPMNAFMVWSRGQRRKMASDNPKMHNSEISKRLGAQWKDLSETEKRPFIDEAKRLRAVHMKEHPDYKYRPRRKTKTLTKNKEKYPMGVGNLLQSSGESAPSTGGSTRNSSSHASSGSQSTGSNRSEMYQMPPNGYMPNGYMMHDPSSAYQSQQHAAAYMSNYHPRYDMTQMHSSSAGSLNSAYMNAAAGYGMYGTVSGGQTSPYGLQQQAPSSPYNNSSGVQQQQQAPGSPYGLNQQSCQSHSPSDSSVKSEPVSPSPTNNNLLKQRDYVTSQQVIVGQPTGGDLNHLINMYGVPEGMQQEHQRNLMHHYQQSVSPELHQQQQSLRTMAPISHINVALNRGSCSNSLPRKLEKTPSLKVQKTAQNRRFDKKKKMNYNQFL</sequence>
<dbReference type="CDD" id="cd01388">
    <property type="entry name" value="HMG-box_SoxB"/>
    <property type="match status" value="1"/>
</dbReference>
<evidence type="ECO:0000256" key="4">
    <source>
        <dbReference type="ARBA" id="ARBA00023163"/>
    </source>
</evidence>
<gene>
    <name evidence="9" type="primary">CSON009525</name>
</gene>
<keyword evidence="4" id="KW-0804">Transcription</keyword>
<reference evidence="9" key="1">
    <citation type="submission" date="2018-04" db="EMBL/GenBank/DDBJ databases">
        <authorList>
            <person name="Go L.Y."/>
            <person name="Mitchell J.A."/>
        </authorList>
    </citation>
    <scope>NUCLEOTIDE SEQUENCE</scope>
    <source>
        <tissue evidence="9">Whole organism</tissue>
    </source>
</reference>
<dbReference type="SUPFAM" id="SSF47095">
    <property type="entry name" value="HMG-box"/>
    <property type="match status" value="1"/>
</dbReference>
<keyword evidence="2" id="KW-0805">Transcription regulation</keyword>
<feature type="compositionally biased region" description="Basic residues" evidence="7">
    <location>
        <begin position="252"/>
        <end position="261"/>
    </location>
</feature>
<feature type="compositionally biased region" description="Low complexity" evidence="7">
    <location>
        <begin position="162"/>
        <end position="179"/>
    </location>
</feature>
<dbReference type="VEuPathDB" id="VectorBase:CSON009525"/>
<proteinExistence type="predicted"/>
<dbReference type="InterPro" id="IPR050140">
    <property type="entry name" value="SRY-related_HMG-box_TF-like"/>
</dbReference>
<feature type="compositionally biased region" description="Polar residues" evidence="7">
    <location>
        <begin position="385"/>
        <end position="411"/>
    </location>
</feature>
<name>A0A336K5M4_CULSO</name>
<feature type="region of interest" description="Disordered" evidence="7">
    <location>
        <begin position="385"/>
        <end position="450"/>
    </location>
</feature>
<dbReference type="Pfam" id="PF00505">
    <property type="entry name" value="HMG_box"/>
    <property type="match status" value="1"/>
</dbReference>
<dbReference type="Gene3D" id="1.10.30.10">
    <property type="entry name" value="High mobility group box domain"/>
    <property type="match status" value="1"/>
</dbReference>
<dbReference type="GO" id="GO:0005634">
    <property type="term" value="C:nucleus"/>
    <property type="evidence" value="ECO:0007669"/>
    <property type="project" value="UniProtKB-SubCell"/>
</dbReference>
<evidence type="ECO:0000256" key="5">
    <source>
        <dbReference type="ARBA" id="ARBA00023242"/>
    </source>
</evidence>
<evidence type="ECO:0000256" key="7">
    <source>
        <dbReference type="SAM" id="MobiDB-lite"/>
    </source>
</evidence>
<feature type="DNA-binding region" description="HMG box" evidence="6">
    <location>
        <begin position="182"/>
        <end position="250"/>
    </location>
</feature>
<dbReference type="EMBL" id="UFQS01000037">
    <property type="protein sequence ID" value="SSW98003.1"/>
    <property type="molecule type" value="Genomic_DNA"/>
</dbReference>
<organism evidence="9">
    <name type="scientific">Culicoides sonorensis</name>
    <name type="common">Biting midge</name>
    <dbReference type="NCBI Taxonomy" id="179676"/>
    <lineage>
        <taxon>Eukaryota</taxon>
        <taxon>Metazoa</taxon>
        <taxon>Ecdysozoa</taxon>
        <taxon>Arthropoda</taxon>
        <taxon>Hexapoda</taxon>
        <taxon>Insecta</taxon>
        <taxon>Pterygota</taxon>
        <taxon>Neoptera</taxon>
        <taxon>Endopterygota</taxon>
        <taxon>Diptera</taxon>
        <taxon>Nematocera</taxon>
        <taxon>Chironomoidea</taxon>
        <taxon>Ceratopogonidae</taxon>
        <taxon>Ceratopogoninae</taxon>
        <taxon>Culicoides</taxon>
        <taxon>Monoculicoides</taxon>
    </lineage>
</organism>
<dbReference type="GO" id="GO:0030182">
    <property type="term" value="P:neuron differentiation"/>
    <property type="evidence" value="ECO:0007669"/>
    <property type="project" value="TreeGrafter"/>
</dbReference>
<dbReference type="GO" id="GO:0001228">
    <property type="term" value="F:DNA-binding transcription activator activity, RNA polymerase II-specific"/>
    <property type="evidence" value="ECO:0007669"/>
    <property type="project" value="TreeGrafter"/>
</dbReference>
<reference evidence="10" key="2">
    <citation type="submission" date="2018-07" db="EMBL/GenBank/DDBJ databases">
        <authorList>
            <person name="Quirk P.G."/>
            <person name="Krulwich T.A."/>
        </authorList>
    </citation>
    <scope>NUCLEOTIDE SEQUENCE</scope>
</reference>
<feature type="region of interest" description="Disordered" evidence="7">
    <location>
        <begin position="1"/>
        <end position="30"/>
    </location>
</feature>
<feature type="region of interest" description="Disordered" evidence="7">
    <location>
        <begin position="244"/>
        <end position="324"/>
    </location>
</feature>
<dbReference type="GO" id="GO:0000978">
    <property type="term" value="F:RNA polymerase II cis-regulatory region sequence-specific DNA binding"/>
    <property type="evidence" value="ECO:0007669"/>
    <property type="project" value="TreeGrafter"/>
</dbReference>
<feature type="compositionally biased region" description="Low complexity" evidence="7">
    <location>
        <begin position="286"/>
        <end position="308"/>
    </location>
</feature>
<keyword evidence="5 6" id="KW-0539">Nucleus</keyword>
<dbReference type="GO" id="GO:0007420">
    <property type="term" value="P:brain development"/>
    <property type="evidence" value="ECO:0007669"/>
    <property type="project" value="TreeGrafter"/>
</dbReference>